<accession>A0ABD6S9A7</accession>
<reference evidence="1 2" key="1">
    <citation type="submission" date="2017-09" db="EMBL/GenBank/DDBJ databases">
        <title>Large-scale bioinformatics analysis of Bacillus genomes uncovers conserved roles of natural products in bacterial physiology.</title>
        <authorList>
            <consortium name="Agbiome Team Llc"/>
            <person name="Bleich R.M."/>
            <person name="Kirk G.J."/>
            <person name="Santa Maria K.C."/>
            <person name="Allen S.E."/>
            <person name="Farag S."/>
            <person name="Shank E.A."/>
            <person name="Bowers A."/>
        </authorList>
    </citation>
    <scope>NUCLEOTIDE SEQUENCE [LARGE SCALE GENOMIC DNA]</scope>
    <source>
        <strain evidence="1 2">AFS005140</strain>
    </source>
</reference>
<name>A0ABD6S9A7_BACTU</name>
<sequence length="142" mass="16191">MHTFKTEETAKIYHTYGTRIGKALRQEQLKSELLDMCCVTSTFVYTLALEDSNKEIQEMLKTGLNEIVWSDVVLACLKDVLIKEEKDLQDGEVTVFGVHKTDDSAYIKTFTGAYSKRTGHVFFVVPARYEIIGYWQGGAEHE</sequence>
<dbReference type="Proteomes" id="UP000219897">
    <property type="component" value="Unassembled WGS sequence"/>
</dbReference>
<dbReference type="EMBL" id="NTYF01000023">
    <property type="protein sequence ID" value="PER55625.1"/>
    <property type="molecule type" value="Genomic_DNA"/>
</dbReference>
<organism evidence="1 2">
    <name type="scientific">Bacillus thuringiensis</name>
    <dbReference type="NCBI Taxonomy" id="1428"/>
    <lineage>
        <taxon>Bacteria</taxon>
        <taxon>Bacillati</taxon>
        <taxon>Bacillota</taxon>
        <taxon>Bacilli</taxon>
        <taxon>Bacillales</taxon>
        <taxon>Bacillaceae</taxon>
        <taxon>Bacillus</taxon>
        <taxon>Bacillus cereus group</taxon>
    </lineage>
</organism>
<proteinExistence type="predicted"/>
<protein>
    <submittedName>
        <fullName evidence="1">Uncharacterized protein</fullName>
    </submittedName>
</protein>
<comment type="caution">
    <text evidence="1">The sequence shown here is derived from an EMBL/GenBank/DDBJ whole genome shotgun (WGS) entry which is preliminary data.</text>
</comment>
<dbReference type="AlphaFoldDB" id="A0ABD6S9A7"/>
<evidence type="ECO:0000313" key="1">
    <source>
        <dbReference type="EMBL" id="PER55625.1"/>
    </source>
</evidence>
<evidence type="ECO:0000313" key="2">
    <source>
        <dbReference type="Proteomes" id="UP000219897"/>
    </source>
</evidence>
<dbReference type="RefSeq" id="WP_098316971.1">
    <property type="nucleotide sequence ID" value="NZ_NTYF01000023.1"/>
</dbReference>
<gene>
    <name evidence="1" type="ORF">CN495_07675</name>
</gene>